<sequence>MLDKLRQGKVLVRNWHALAWESEERLKKRKSVDKRGPKSDEAYAREVLGEMAKARNLNRGDVI</sequence>
<dbReference type="EMBL" id="CP048029">
    <property type="protein sequence ID" value="QIK36733.1"/>
    <property type="molecule type" value="Genomic_DNA"/>
</dbReference>
<dbReference type="AlphaFoldDB" id="A0A6G7V9I5"/>
<keyword evidence="2" id="KW-1185">Reference proteome</keyword>
<protein>
    <submittedName>
        <fullName evidence="1">Uncharacterized protein</fullName>
    </submittedName>
</protein>
<evidence type="ECO:0000313" key="1">
    <source>
        <dbReference type="EMBL" id="QIK36733.1"/>
    </source>
</evidence>
<proteinExistence type="predicted"/>
<dbReference type="RefSeq" id="WP_166269163.1">
    <property type="nucleotide sequence ID" value="NZ_CP048029.1"/>
</dbReference>
<reference evidence="2" key="1">
    <citation type="submission" date="2020-01" db="EMBL/GenBank/DDBJ databases">
        <title>Caldichromatium gen. nov., sp. nov., a thermophilic purple sulfur bacterium member of the family Chromatiaceae isolated from Nakabusa hot spring, Japan.</title>
        <authorList>
            <person name="Saini M.K."/>
            <person name="Hanada S."/>
            <person name="Tank M."/>
        </authorList>
    </citation>
    <scope>NUCLEOTIDE SEQUENCE [LARGE SCALE GENOMIC DNA]</scope>
    <source>
        <strain evidence="2">No.7</strain>
    </source>
</reference>
<organism evidence="1 2">
    <name type="scientific">Caldichromatium japonicum</name>
    <dbReference type="NCBI Taxonomy" id="2699430"/>
    <lineage>
        <taxon>Bacteria</taxon>
        <taxon>Pseudomonadati</taxon>
        <taxon>Pseudomonadota</taxon>
        <taxon>Gammaproteobacteria</taxon>
        <taxon>Chromatiales</taxon>
        <taxon>Chromatiaceae</taxon>
        <taxon>Caldichromatium</taxon>
    </lineage>
</organism>
<dbReference type="Proteomes" id="UP000502699">
    <property type="component" value="Chromosome"/>
</dbReference>
<accession>A0A6G7V9I5</accession>
<evidence type="ECO:0000313" key="2">
    <source>
        <dbReference type="Proteomes" id="UP000502699"/>
    </source>
</evidence>
<name>A0A6G7V9I5_9GAMM</name>
<dbReference type="KEGG" id="cjap:GWK36_00525"/>
<gene>
    <name evidence="1" type="ORF">GWK36_00525</name>
</gene>